<dbReference type="PANTHER" id="PTHR20648">
    <property type="entry name" value="ELONGIN-C"/>
    <property type="match status" value="1"/>
</dbReference>
<gene>
    <name evidence="6" type="ORF">THAPSDRAFT_20267</name>
</gene>
<dbReference type="Gene3D" id="3.30.710.10">
    <property type="entry name" value="Potassium Channel Kv1.1, Chain A"/>
    <property type="match status" value="1"/>
</dbReference>
<name>B8C3Y9_THAPS</name>
<dbReference type="GeneID" id="7444926"/>
<comment type="similarity">
    <text evidence="2">Belongs to the SKP1 family.</text>
</comment>
<comment type="subcellular location">
    <subcellularLocation>
        <location evidence="1">Nucleus</location>
    </subcellularLocation>
</comment>
<dbReference type="Proteomes" id="UP000001449">
    <property type="component" value="Chromosome 5"/>
</dbReference>
<organism evidence="6 7">
    <name type="scientific">Thalassiosira pseudonana</name>
    <name type="common">Marine diatom</name>
    <name type="synonym">Cyclotella nana</name>
    <dbReference type="NCBI Taxonomy" id="35128"/>
    <lineage>
        <taxon>Eukaryota</taxon>
        <taxon>Sar</taxon>
        <taxon>Stramenopiles</taxon>
        <taxon>Ochrophyta</taxon>
        <taxon>Bacillariophyta</taxon>
        <taxon>Coscinodiscophyceae</taxon>
        <taxon>Thalassiosirophycidae</taxon>
        <taxon>Thalassiosirales</taxon>
        <taxon>Thalassiosiraceae</taxon>
        <taxon>Thalassiosira</taxon>
    </lineage>
</organism>
<dbReference type="AlphaFoldDB" id="B8C3Y9"/>
<dbReference type="EMBL" id="CM000642">
    <property type="protein sequence ID" value="EED92642.1"/>
    <property type="molecule type" value="Genomic_DNA"/>
</dbReference>
<reference evidence="6 7" key="1">
    <citation type="journal article" date="2004" name="Science">
        <title>The genome of the diatom Thalassiosira pseudonana: ecology, evolution, and metabolism.</title>
        <authorList>
            <person name="Armbrust E.V."/>
            <person name="Berges J.A."/>
            <person name="Bowler C."/>
            <person name="Green B.R."/>
            <person name="Martinez D."/>
            <person name="Putnam N.H."/>
            <person name="Zhou S."/>
            <person name="Allen A.E."/>
            <person name="Apt K.E."/>
            <person name="Bechner M."/>
            <person name="Brzezinski M.A."/>
            <person name="Chaal B.K."/>
            <person name="Chiovitti A."/>
            <person name="Davis A.K."/>
            <person name="Demarest M.S."/>
            <person name="Detter J.C."/>
            <person name="Glavina T."/>
            <person name="Goodstein D."/>
            <person name="Hadi M.Z."/>
            <person name="Hellsten U."/>
            <person name="Hildebrand M."/>
            <person name="Jenkins B.D."/>
            <person name="Jurka J."/>
            <person name="Kapitonov V.V."/>
            <person name="Kroger N."/>
            <person name="Lau W.W."/>
            <person name="Lane T.W."/>
            <person name="Larimer F.W."/>
            <person name="Lippmeier J.C."/>
            <person name="Lucas S."/>
            <person name="Medina M."/>
            <person name="Montsant A."/>
            <person name="Obornik M."/>
            <person name="Parker M.S."/>
            <person name="Palenik B."/>
            <person name="Pazour G.J."/>
            <person name="Richardson P.M."/>
            <person name="Rynearson T.A."/>
            <person name="Saito M.A."/>
            <person name="Schwartz D.C."/>
            <person name="Thamatrakoln K."/>
            <person name="Valentin K."/>
            <person name="Vardi A."/>
            <person name="Wilkerson F.P."/>
            <person name="Rokhsar D.S."/>
        </authorList>
    </citation>
    <scope>NUCLEOTIDE SEQUENCE [LARGE SCALE GENOMIC DNA]</scope>
    <source>
        <strain evidence="6 7">CCMP1335</strain>
    </source>
</reference>
<dbReference type="SUPFAM" id="SSF54695">
    <property type="entry name" value="POZ domain"/>
    <property type="match status" value="1"/>
</dbReference>
<dbReference type="FunFam" id="3.30.710.10:FF:000035">
    <property type="entry name" value="Elongin C transcription elongation factor"/>
    <property type="match status" value="1"/>
</dbReference>
<dbReference type="CDD" id="cd18321">
    <property type="entry name" value="BTB_POZ_EloC"/>
    <property type="match status" value="1"/>
</dbReference>
<sequence>YIKLISADSTTFYLQRRIALQVDTIKAMLDGNFRESEEGVIRFPDIGDSALEKVVRYLHYKDKWSNSSARIPEFDIAPEEVSLELI</sequence>
<protein>
    <recommendedName>
        <fullName evidence="3">Elongin-C</fullName>
    </recommendedName>
</protein>
<dbReference type="PaxDb" id="35128-Thaps20267"/>
<evidence type="ECO:0000313" key="7">
    <source>
        <dbReference type="Proteomes" id="UP000001449"/>
    </source>
</evidence>
<reference evidence="6 7" key="2">
    <citation type="journal article" date="2008" name="Nature">
        <title>The Phaeodactylum genome reveals the evolutionary history of diatom genomes.</title>
        <authorList>
            <person name="Bowler C."/>
            <person name="Allen A.E."/>
            <person name="Badger J.H."/>
            <person name="Grimwood J."/>
            <person name="Jabbari K."/>
            <person name="Kuo A."/>
            <person name="Maheswari U."/>
            <person name="Martens C."/>
            <person name="Maumus F."/>
            <person name="Otillar R.P."/>
            <person name="Rayko E."/>
            <person name="Salamov A."/>
            <person name="Vandepoele K."/>
            <person name="Beszteri B."/>
            <person name="Gruber A."/>
            <person name="Heijde M."/>
            <person name="Katinka M."/>
            <person name="Mock T."/>
            <person name="Valentin K."/>
            <person name="Verret F."/>
            <person name="Berges J.A."/>
            <person name="Brownlee C."/>
            <person name="Cadoret J.P."/>
            <person name="Chiovitti A."/>
            <person name="Choi C.J."/>
            <person name="Coesel S."/>
            <person name="De Martino A."/>
            <person name="Detter J.C."/>
            <person name="Durkin C."/>
            <person name="Falciatore A."/>
            <person name="Fournet J."/>
            <person name="Haruta M."/>
            <person name="Huysman M.J."/>
            <person name="Jenkins B.D."/>
            <person name="Jiroutova K."/>
            <person name="Jorgensen R.E."/>
            <person name="Joubert Y."/>
            <person name="Kaplan A."/>
            <person name="Kroger N."/>
            <person name="Kroth P.G."/>
            <person name="La Roche J."/>
            <person name="Lindquist E."/>
            <person name="Lommer M."/>
            <person name="Martin-Jezequel V."/>
            <person name="Lopez P.J."/>
            <person name="Lucas S."/>
            <person name="Mangogna M."/>
            <person name="McGinnis K."/>
            <person name="Medlin L.K."/>
            <person name="Montsant A."/>
            <person name="Oudot-Le Secq M.P."/>
            <person name="Napoli C."/>
            <person name="Obornik M."/>
            <person name="Parker M.S."/>
            <person name="Petit J.L."/>
            <person name="Porcel B.M."/>
            <person name="Poulsen N."/>
            <person name="Robison M."/>
            <person name="Rychlewski L."/>
            <person name="Rynearson T.A."/>
            <person name="Schmutz J."/>
            <person name="Shapiro H."/>
            <person name="Siaut M."/>
            <person name="Stanley M."/>
            <person name="Sussman M.R."/>
            <person name="Taylor A.R."/>
            <person name="Vardi A."/>
            <person name="von Dassow P."/>
            <person name="Vyverman W."/>
            <person name="Willis A."/>
            <person name="Wyrwicz L.S."/>
            <person name="Rokhsar D.S."/>
            <person name="Weissenbach J."/>
            <person name="Armbrust E.V."/>
            <person name="Green B.R."/>
            <person name="Van de Peer Y."/>
            <person name="Grigoriev I.V."/>
        </authorList>
    </citation>
    <scope>NUCLEOTIDE SEQUENCE [LARGE SCALE GENOMIC DNA]</scope>
    <source>
        <strain evidence="6 7">CCMP1335</strain>
    </source>
</reference>
<dbReference type="RefSeq" id="XP_002290890.1">
    <property type="nucleotide sequence ID" value="XM_002290854.1"/>
</dbReference>
<dbReference type="HOGENOM" id="CLU_130038_3_0_1"/>
<dbReference type="InterPro" id="IPR016073">
    <property type="entry name" value="Skp1_comp_POZ"/>
</dbReference>
<evidence type="ECO:0000259" key="5">
    <source>
        <dbReference type="Pfam" id="PF03931"/>
    </source>
</evidence>
<accession>B8C3Y9</accession>
<dbReference type="InterPro" id="IPR039948">
    <property type="entry name" value="ELC1"/>
</dbReference>
<feature type="non-terminal residue" evidence="6">
    <location>
        <position position="86"/>
    </location>
</feature>
<evidence type="ECO:0000256" key="1">
    <source>
        <dbReference type="ARBA" id="ARBA00004123"/>
    </source>
</evidence>
<feature type="non-terminal residue" evidence="6">
    <location>
        <position position="1"/>
    </location>
</feature>
<proteinExistence type="inferred from homology"/>
<evidence type="ECO:0000256" key="4">
    <source>
        <dbReference type="ARBA" id="ARBA00023242"/>
    </source>
</evidence>
<dbReference type="KEGG" id="tps:THAPSDRAFT_20267"/>
<evidence type="ECO:0000256" key="3">
    <source>
        <dbReference type="ARBA" id="ARBA00021347"/>
    </source>
</evidence>
<dbReference type="GO" id="GO:0006511">
    <property type="term" value="P:ubiquitin-dependent protein catabolic process"/>
    <property type="evidence" value="ECO:0000318"/>
    <property type="project" value="GO_Central"/>
</dbReference>
<dbReference type="STRING" id="35128.B8C3Y9"/>
<dbReference type="Pfam" id="PF03931">
    <property type="entry name" value="Skp1_POZ"/>
    <property type="match status" value="1"/>
</dbReference>
<feature type="domain" description="SKP1 component POZ" evidence="5">
    <location>
        <begin position="2"/>
        <end position="61"/>
    </location>
</feature>
<dbReference type="InParanoid" id="B8C3Y9"/>
<evidence type="ECO:0000256" key="2">
    <source>
        <dbReference type="ARBA" id="ARBA00009993"/>
    </source>
</evidence>
<evidence type="ECO:0000313" key="6">
    <source>
        <dbReference type="EMBL" id="EED92642.1"/>
    </source>
</evidence>
<dbReference type="InterPro" id="IPR011333">
    <property type="entry name" value="SKP1/BTB/POZ_sf"/>
</dbReference>
<dbReference type="GO" id="GO:0070449">
    <property type="term" value="C:elongin complex"/>
    <property type="evidence" value="ECO:0000318"/>
    <property type="project" value="GO_Central"/>
</dbReference>
<dbReference type="GO" id="GO:0030674">
    <property type="term" value="F:protein-macromolecule adaptor activity"/>
    <property type="evidence" value="ECO:0000318"/>
    <property type="project" value="GO_Central"/>
</dbReference>
<dbReference type="eggNOG" id="KOG3473">
    <property type="taxonomic scope" value="Eukaryota"/>
</dbReference>
<keyword evidence="7" id="KW-1185">Reference proteome</keyword>
<keyword evidence="4" id="KW-0539">Nucleus</keyword>